<dbReference type="Pfam" id="PF00172">
    <property type="entry name" value="Zn_clus"/>
    <property type="match status" value="1"/>
</dbReference>
<dbReference type="Pfam" id="PF11951">
    <property type="entry name" value="Fungal_trans_2"/>
    <property type="match status" value="1"/>
</dbReference>
<dbReference type="PROSITE" id="PS50048">
    <property type="entry name" value="ZN2_CY6_FUNGAL_2"/>
    <property type="match status" value="1"/>
</dbReference>
<keyword evidence="5" id="KW-0804">Transcription</keyword>
<dbReference type="GO" id="GO:0008270">
    <property type="term" value="F:zinc ion binding"/>
    <property type="evidence" value="ECO:0007669"/>
    <property type="project" value="InterPro"/>
</dbReference>
<evidence type="ECO:0000256" key="6">
    <source>
        <dbReference type="ARBA" id="ARBA00023242"/>
    </source>
</evidence>
<evidence type="ECO:0000256" key="3">
    <source>
        <dbReference type="ARBA" id="ARBA00023015"/>
    </source>
</evidence>
<organism evidence="8 9">
    <name type="scientific">Dendryphion nanum</name>
    <dbReference type="NCBI Taxonomy" id="256645"/>
    <lineage>
        <taxon>Eukaryota</taxon>
        <taxon>Fungi</taxon>
        <taxon>Dikarya</taxon>
        <taxon>Ascomycota</taxon>
        <taxon>Pezizomycotina</taxon>
        <taxon>Dothideomycetes</taxon>
        <taxon>Pleosporomycetidae</taxon>
        <taxon>Pleosporales</taxon>
        <taxon>Torulaceae</taxon>
        <taxon>Dendryphion</taxon>
    </lineage>
</organism>
<keyword evidence="9" id="KW-1185">Reference proteome</keyword>
<sequence>MNISSKQPHVRKKAFRPKTKTGCITCRIRRVKCDEGKPHCQRCTSTGRSCDGYAIAAPHIQTQETICTRQNLLFATASASTGLNLNSLDEREAFHFYQHHGAFELSGFFDGAFWQVEVLQASHSLPAVRYAIIALAAMHRKLVAGQAPVVPDDTSDKHLRFAIKQSNRAIREVLRFQEQSTVEEKVNMLLCCVLFHSLACIQGHQATALQHLRSGLKILREIDDMLGDTDDDAVTGPVSLRNLRAMIVTLDVQARGMLNETMLLTWEPQPKRGFDKSQVVFRSSSEVRCYFEAMLLDLLVINDAIDIHGPPSREKQVEMIAEVEEICIAFGLATLSYKAFLAKMVADPTADRQGLISIQLVYKQTEIFLNAPRDEDLSVLLDLAREFVKAQPDHTLAEDVMPESYYSVPVDGRKRPLCRRALARPVFSSSSGWLTGLWLVASQVRNRALRRQAIALLLDYPRREGAWDGILAGRIALEAMKIEEMAAEREEAVPLHEGSSLSSNRTRDISIEYERMRGARVEFRSYQEHQRGECGHVRYLAW</sequence>
<dbReference type="GO" id="GO:0003677">
    <property type="term" value="F:DNA binding"/>
    <property type="evidence" value="ECO:0007669"/>
    <property type="project" value="UniProtKB-KW"/>
</dbReference>
<dbReference type="Gene3D" id="4.10.240.10">
    <property type="entry name" value="Zn(2)-C6 fungal-type DNA-binding domain"/>
    <property type="match status" value="1"/>
</dbReference>
<keyword evidence="2" id="KW-0862">Zinc</keyword>
<dbReference type="AlphaFoldDB" id="A0A9P9IAS5"/>
<dbReference type="GO" id="GO:0000981">
    <property type="term" value="F:DNA-binding transcription factor activity, RNA polymerase II-specific"/>
    <property type="evidence" value="ECO:0007669"/>
    <property type="project" value="InterPro"/>
</dbReference>
<dbReference type="InterPro" id="IPR021858">
    <property type="entry name" value="Fun_TF"/>
</dbReference>
<comment type="caution">
    <text evidence="8">The sequence shown here is derived from an EMBL/GenBank/DDBJ whole genome shotgun (WGS) entry which is preliminary data.</text>
</comment>
<evidence type="ECO:0000256" key="1">
    <source>
        <dbReference type="ARBA" id="ARBA00022723"/>
    </source>
</evidence>
<accession>A0A9P9IAS5</accession>
<evidence type="ECO:0000313" key="8">
    <source>
        <dbReference type="EMBL" id="KAH7112864.1"/>
    </source>
</evidence>
<keyword evidence="1" id="KW-0479">Metal-binding</keyword>
<evidence type="ECO:0000256" key="4">
    <source>
        <dbReference type="ARBA" id="ARBA00023125"/>
    </source>
</evidence>
<dbReference type="EMBL" id="JAGMWT010000020">
    <property type="protein sequence ID" value="KAH7112864.1"/>
    <property type="molecule type" value="Genomic_DNA"/>
</dbReference>
<keyword evidence="6" id="KW-0539">Nucleus</keyword>
<keyword evidence="4" id="KW-0238">DNA-binding</keyword>
<feature type="domain" description="Zn(2)-C6 fungal-type" evidence="7">
    <location>
        <begin position="22"/>
        <end position="50"/>
    </location>
</feature>
<dbReference type="InterPro" id="IPR001138">
    <property type="entry name" value="Zn2Cys6_DnaBD"/>
</dbReference>
<protein>
    <recommendedName>
        <fullName evidence="7">Zn(2)-C6 fungal-type domain-containing protein</fullName>
    </recommendedName>
</protein>
<dbReference type="SUPFAM" id="SSF57701">
    <property type="entry name" value="Zn2/Cys6 DNA-binding domain"/>
    <property type="match status" value="1"/>
</dbReference>
<evidence type="ECO:0000256" key="5">
    <source>
        <dbReference type="ARBA" id="ARBA00023163"/>
    </source>
</evidence>
<dbReference type="PANTHER" id="PTHR36206:SF12">
    <property type="entry name" value="ASPERCRYPTIN BIOSYNTHESIS CLUSTER-SPECIFIC TRANSCRIPTION REGULATOR ATNN-RELATED"/>
    <property type="match status" value="1"/>
</dbReference>
<dbReference type="InterPro" id="IPR036864">
    <property type="entry name" value="Zn2-C6_fun-type_DNA-bd_sf"/>
</dbReference>
<dbReference type="Proteomes" id="UP000700596">
    <property type="component" value="Unassembled WGS sequence"/>
</dbReference>
<dbReference type="SMART" id="SM00066">
    <property type="entry name" value="GAL4"/>
    <property type="match status" value="1"/>
</dbReference>
<dbReference type="PROSITE" id="PS00463">
    <property type="entry name" value="ZN2_CY6_FUNGAL_1"/>
    <property type="match status" value="1"/>
</dbReference>
<proteinExistence type="predicted"/>
<dbReference type="CDD" id="cd00067">
    <property type="entry name" value="GAL4"/>
    <property type="match status" value="1"/>
</dbReference>
<keyword evidence="3" id="KW-0805">Transcription regulation</keyword>
<reference evidence="8" key="1">
    <citation type="journal article" date="2021" name="Nat. Commun.">
        <title>Genetic determinants of endophytism in the Arabidopsis root mycobiome.</title>
        <authorList>
            <person name="Mesny F."/>
            <person name="Miyauchi S."/>
            <person name="Thiergart T."/>
            <person name="Pickel B."/>
            <person name="Atanasova L."/>
            <person name="Karlsson M."/>
            <person name="Huettel B."/>
            <person name="Barry K.W."/>
            <person name="Haridas S."/>
            <person name="Chen C."/>
            <person name="Bauer D."/>
            <person name="Andreopoulos W."/>
            <person name="Pangilinan J."/>
            <person name="LaButti K."/>
            <person name="Riley R."/>
            <person name="Lipzen A."/>
            <person name="Clum A."/>
            <person name="Drula E."/>
            <person name="Henrissat B."/>
            <person name="Kohler A."/>
            <person name="Grigoriev I.V."/>
            <person name="Martin F.M."/>
            <person name="Hacquard S."/>
        </authorList>
    </citation>
    <scope>NUCLEOTIDE SEQUENCE</scope>
    <source>
        <strain evidence="8">MPI-CAGE-CH-0243</strain>
    </source>
</reference>
<evidence type="ECO:0000256" key="2">
    <source>
        <dbReference type="ARBA" id="ARBA00022833"/>
    </source>
</evidence>
<name>A0A9P9IAS5_9PLEO</name>
<dbReference type="InterPro" id="IPR052360">
    <property type="entry name" value="Transcr_Regulatory_Proteins"/>
</dbReference>
<evidence type="ECO:0000259" key="7">
    <source>
        <dbReference type="PROSITE" id="PS50048"/>
    </source>
</evidence>
<dbReference type="PANTHER" id="PTHR36206">
    <property type="entry name" value="ASPERCRYPTIN BIOSYNTHESIS CLUSTER-SPECIFIC TRANSCRIPTION REGULATOR ATNN-RELATED"/>
    <property type="match status" value="1"/>
</dbReference>
<dbReference type="OrthoDB" id="3598904at2759"/>
<evidence type="ECO:0000313" key="9">
    <source>
        <dbReference type="Proteomes" id="UP000700596"/>
    </source>
</evidence>
<gene>
    <name evidence="8" type="ORF">B0J11DRAFT_446471</name>
</gene>